<dbReference type="EMBL" id="BPVZ01000022">
    <property type="protein sequence ID" value="GKV04781.1"/>
    <property type="molecule type" value="Genomic_DNA"/>
</dbReference>
<proteinExistence type="predicted"/>
<evidence type="ECO:0000313" key="2">
    <source>
        <dbReference type="Proteomes" id="UP001054252"/>
    </source>
</evidence>
<evidence type="ECO:0000313" key="1">
    <source>
        <dbReference type="EMBL" id="GKV04781.1"/>
    </source>
</evidence>
<organism evidence="1 2">
    <name type="scientific">Rubroshorea leprosula</name>
    <dbReference type="NCBI Taxonomy" id="152421"/>
    <lineage>
        <taxon>Eukaryota</taxon>
        <taxon>Viridiplantae</taxon>
        <taxon>Streptophyta</taxon>
        <taxon>Embryophyta</taxon>
        <taxon>Tracheophyta</taxon>
        <taxon>Spermatophyta</taxon>
        <taxon>Magnoliopsida</taxon>
        <taxon>eudicotyledons</taxon>
        <taxon>Gunneridae</taxon>
        <taxon>Pentapetalae</taxon>
        <taxon>rosids</taxon>
        <taxon>malvids</taxon>
        <taxon>Malvales</taxon>
        <taxon>Dipterocarpaceae</taxon>
        <taxon>Rubroshorea</taxon>
    </lineage>
</organism>
<dbReference type="Proteomes" id="UP001054252">
    <property type="component" value="Unassembled WGS sequence"/>
</dbReference>
<sequence length="60" mass="7267">MHWISSLMDFDFEMTTPSKDTLKQTLTTSIKKKNIKKNRFPRKRFVEGRKFLPTHKHVFL</sequence>
<name>A0AAV5IYA3_9ROSI</name>
<comment type="caution">
    <text evidence="1">The sequence shown here is derived from an EMBL/GenBank/DDBJ whole genome shotgun (WGS) entry which is preliminary data.</text>
</comment>
<reference evidence="1 2" key="1">
    <citation type="journal article" date="2021" name="Commun. Biol.">
        <title>The genome of Shorea leprosula (Dipterocarpaceae) highlights the ecological relevance of drought in aseasonal tropical rainforests.</title>
        <authorList>
            <person name="Ng K.K.S."/>
            <person name="Kobayashi M.J."/>
            <person name="Fawcett J.A."/>
            <person name="Hatakeyama M."/>
            <person name="Paape T."/>
            <person name="Ng C.H."/>
            <person name="Ang C.C."/>
            <person name="Tnah L.H."/>
            <person name="Lee C.T."/>
            <person name="Nishiyama T."/>
            <person name="Sese J."/>
            <person name="O'Brien M.J."/>
            <person name="Copetti D."/>
            <person name="Mohd Noor M.I."/>
            <person name="Ong R.C."/>
            <person name="Putra M."/>
            <person name="Sireger I.Z."/>
            <person name="Indrioko S."/>
            <person name="Kosugi Y."/>
            <person name="Izuno A."/>
            <person name="Isagi Y."/>
            <person name="Lee S.L."/>
            <person name="Shimizu K.K."/>
        </authorList>
    </citation>
    <scope>NUCLEOTIDE SEQUENCE [LARGE SCALE GENOMIC DNA]</scope>
    <source>
        <strain evidence="1">214</strain>
    </source>
</reference>
<protein>
    <recommendedName>
        <fullName evidence="3">Ribosomal protein L32</fullName>
    </recommendedName>
</protein>
<accession>A0AAV5IYA3</accession>
<gene>
    <name evidence="1" type="ORF">SLEP1_g16893</name>
</gene>
<dbReference type="AlphaFoldDB" id="A0AAV5IYA3"/>
<evidence type="ECO:0008006" key="3">
    <source>
        <dbReference type="Google" id="ProtNLM"/>
    </source>
</evidence>
<keyword evidence="2" id="KW-1185">Reference proteome</keyword>